<accession>A0A0M4RDQ3</accession>
<dbReference type="Pfam" id="PF00072">
    <property type="entry name" value="Response_reg"/>
    <property type="match status" value="1"/>
</dbReference>
<dbReference type="InterPro" id="IPR000792">
    <property type="entry name" value="Tscrpt_reg_LuxR_C"/>
</dbReference>
<keyword evidence="1 3" id="KW-0597">Phosphoprotein</keyword>
<feature type="domain" description="HTH luxR-type" evidence="4">
    <location>
        <begin position="159"/>
        <end position="224"/>
    </location>
</feature>
<dbReference type="EMBL" id="CP012677">
    <property type="protein sequence ID" value="ALE93481.1"/>
    <property type="molecule type" value="Genomic_DNA"/>
</dbReference>
<dbReference type="Proteomes" id="UP000062833">
    <property type="component" value="Chromosome"/>
</dbReference>
<evidence type="ECO:0000313" key="7">
    <source>
        <dbReference type="Proteomes" id="UP000062833"/>
    </source>
</evidence>
<evidence type="ECO:0000256" key="1">
    <source>
        <dbReference type="ARBA" id="ARBA00022553"/>
    </source>
</evidence>
<dbReference type="GO" id="GO:0000160">
    <property type="term" value="P:phosphorelay signal transduction system"/>
    <property type="evidence" value="ECO:0007669"/>
    <property type="project" value="InterPro"/>
</dbReference>
<dbReference type="GO" id="GO:0003677">
    <property type="term" value="F:DNA binding"/>
    <property type="evidence" value="ECO:0007669"/>
    <property type="project" value="UniProtKB-KW"/>
</dbReference>
<dbReference type="PATRIC" id="fig|656366.3.peg.3469"/>
<keyword evidence="2" id="KW-0238">DNA-binding</keyword>
<dbReference type="CDD" id="cd06170">
    <property type="entry name" value="LuxR_C_like"/>
    <property type="match status" value="1"/>
</dbReference>
<dbReference type="OrthoDB" id="9808843at2"/>
<dbReference type="RefSeq" id="WP_062008315.1">
    <property type="nucleotide sequence ID" value="NZ_CP012677.1"/>
</dbReference>
<evidence type="ECO:0000256" key="2">
    <source>
        <dbReference type="ARBA" id="ARBA00023125"/>
    </source>
</evidence>
<gene>
    <name evidence="6" type="ORF">AOC05_16070</name>
</gene>
<dbReference type="InterPro" id="IPR039420">
    <property type="entry name" value="WalR-like"/>
</dbReference>
<dbReference type="SMART" id="SM00448">
    <property type="entry name" value="REC"/>
    <property type="match status" value="1"/>
</dbReference>
<dbReference type="PROSITE" id="PS50110">
    <property type="entry name" value="RESPONSE_REGULATORY"/>
    <property type="match status" value="1"/>
</dbReference>
<dbReference type="InterPro" id="IPR016032">
    <property type="entry name" value="Sig_transdc_resp-reg_C-effctor"/>
</dbReference>
<feature type="modified residue" description="4-aspartylphosphate" evidence="3">
    <location>
        <position position="68"/>
    </location>
</feature>
<protein>
    <recommendedName>
        <fullName evidence="8">LuxR family transcriptional regulator</fullName>
    </recommendedName>
</protein>
<dbReference type="PANTHER" id="PTHR43214:SF43">
    <property type="entry name" value="TWO-COMPONENT RESPONSE REGULATOR"/>
    <property type="match status" value="1"/>
</dbReference>
<dbReference type="CDD" id="cd17535">
    <property type="entry name" value="REC_NarL-like"/>
    <property type="match status" value="1"/>
</dbReference>
<proteinExistence type="predicted"/>
<dbReference type="AlphaFoldDB" id="A0A0M4RDQ3"/>
<dbReference type="PROSITE" id="PS00622">
    <property type="entry name" value="HTH_LUXR_1"/>
    <property type="match status" value="1"/>
</dbReference>
<evidence type="ECO:0000256" key="3">
    <source>
        <dbReference type="PROSITE-ProRule" id="PRU00169"/>
    </source>
</evidence>
<name>A0A0M4RDQ3_9MICC</name>
<keyword evidence="7" id="KW-1185">Reference proteome</keyword>
<feature type="domain" description="Response regulatory" evidence="5">
    <location>
        <begin position="17"/>
        <end position="133"/>
    </location>
</feature>
<dbReference type="SUPFAM" id="SSF52172">
    <property type="entry name" value="CheY-like"/>
    <property type="match status" value="1"/>
</dbReference>
<dbReference type="InterPro" id="IPR058245">
    <property type="entry name" value="NreC/VraR/RcsB-like_REC"/>
</dbReference>
<dbReference type="PROSITE" id="PS50043">
    <property type="entry name" value="HTH_LUXR_2"/>
    <property type="match status" value="1"/>
</dbReference>
<dbReference type="SUPFAM" id="SSF46894">
    <property type="entry name" value="C-terminal effector domain of the bipartite response regulators"/>
    <property type="match status" value="1"/>
</dbReference>
<dbReference type="InterPro" id="IPR011006">
    <property type="entry name" value="CheY-like_superfamily"/>
</dbReference>
<dbReference type="InterPro" id="IPR001789">
    <property type="entry name" value="Sig_transdc_resp-reg_receiver"/>
</dbReference>
<evidence type="ECO:0000313" key="6">
    <source>
        <dbReference type="EMBL" id="ALE93481.1"/>
    </source>
</evidence>
<evidence type="ECO:0000259" key="5">
    <source>
        <dbReference type="PROSITE" id="PS50110"/>
    </source>
</evidence>
<reference evidence="7" key="1">
    <citation type="submission" date="2015-09" db="EMBL/GenBank/DDBJ databases">
        <title>Complete genome of Arthrobacter alpinus strain R3.8.</title>
        <authorList>
            <person name="See-Too W.S."/>
            <person name="Chan K.G."/>
        </authorList>
    </citation>
    <scope>NUCLEOTIDE SEQUENCE [LARGE SCALE GENOMIC DNA]</scope>
    <source>
        <strain evidence="7">R3.8</strain>
    </source>
</reference>
<dbReference type="GO" id="GO:0006355">
    <property type="term" value="P:regulation of DNA-templated transcription"/>
    <property type="evidence" value="ECO:0007669"/>
    <property type="project" value="InterPro"/>
</dbReference>
<sequence>MNVSAETAEALDAETIEVVIVDDEKFVRGALRTYLSQTSDVVVVGEGENGLDAIRLVRELHPQVILIDIQMPGMDGITAIGHLVEEFPEIRILVVTGHVEDGHLKSALMAGASGYVVKDAEPERIIAAVREVHAGECPIDPAVTHLLVADVRKSRPAKSEHPEIELSEREEGVLKLLCEGKSNSEIASALYLSESTVKYHLVRLGRKFSARDRLQLVISALRSGAVA</sequence>
<dbReference type="PRINTS" id="PR00038">
    <property type="entry name" value="HTHLUXR"/>
</dbReference>
<dbReference type="PANTHER" id="PTHR43214">
    <property type="entry name" value="TWO-COMPONENT RESPONSE REGULATOR"/>
    <property type="match status" value="1"/>
</dbReference>
<evidence type="ECO:0000259" key="4">
    <source>
        <dbReference type="PROSITE" id="PS50043"/>
    </source>
</evidence>
<evidence type="ECO:0008006" key="8">
    <source>
        <dbReference type="Google" id="ProtNLM"/>
    </source>
</evidence>
<dbReference type="Pfam" id="PF00196">
    <property type="entry name" value="GerE"/>
    <property type="match status" value="1"/>
</dbReference>
<dbReference type="KEGG" id="aaq:AOC05_16070"/>
<organism evidence="6 7">
    <name type="scientific">Arthrobacter alpinus</name>
    <dbReference type="NCBI Taxonomy" id="656366"/>
    <lineage>
        <taxon>Bacteria</taxon>
        <taxon>Bacillati</taxon>
        <taxon>Actinomycetota</taxon>
        <taxon>Actinomycetes</taxon>
        <taxon>Micrococcales</taxon>
        <taxon>Micrococcaceae</taxon>
        <taxon>Arthrobacter</taxon>
    </lineage>
</organism>
<dbReference type="SMART" id="SM00421">
    <property type="entry name" value="HTH_LUXR"/>
    <property type="match status" value="1"/>
</dbReference>
<dbReference type="Gene3D" id="3.40.50.2300">
    <property type="match status" value="1"/>
</dbReference>